<gene>
    <name evidence="2" type="ORF">A2Y57_04725</name>
</gene>
<evidence type="ECO:0000256" key="1">
    <source>
        <dbReference type="SAM" id="Phobius"/>
    </source>
</evidence>
<proteinExistence type="predicted"/>
<comment type="caution">
    <text evidence="2">The sequence shown here is derived from an EMBL/GenBank/DDBJ whole genome shotgun (WGS) entry which is preliminary data.</text>
</comment>
<accession>A0A1G1W7Z8</accession>
<protein>
    <recommendedName>
        <fullName evidence="4">2TM domain-containing protein</fullName>
    </recommendedName>
</protein>
<keyword evidence="1" id="KW-0472">Membrane</keyword>
<evidence type="ECO:0008006" key="4">
    <source>
        <dbReference type="Google" id="ProtNLM"/>
    </source>
</evidence>
<evidence type="ECO:0000313" key="3">
    <source>
        <dbReference type="Proteomes" id="UP000177103"/>
    </source>
</evidence>
<dbReference type="EMBL" id="MHCQ01000039">
    <property type="protein sequence ID" value="OGY23792.1"/>
    <property type="molecule type" value="Genomic_DNA"/>
</dbReference>
<organism evidence="2 3">
    <name type="scientific">Candidatus Woykebacteria bacterium RBG_13_40_7b</name>
    <dbReference type="NCBI Taxonomy" id="1802594"/>
    <lineage>
        <taxon>Bacteria</taxon>
        <taxon>Candidatus Woykeibacteriota</taxon>
    </lineage>
</organism>
<name>A0A1G1W7Z8_9BACT</name>
<dbReference type="AlphaFoldDB" id="A0A1G1W7Z8"/>
<keyword evidence="1" id="KW-0812">Transmembrane</keyword>
<keyword evidence="1" id="KW-1133">Transmembrane helix</keyword>
<dbReference type="Proteomes" id="UP000177103">
    <property type="component" value="Unassembled WGS sequence"/>
</dbReference>
<evidence type="ECO:0000313" key="2">
    <source>
        <dbReference type="EMBL" id="OGY23792.1"/>
    </source>
</evidence>
<feature type="transmembrane region" description="Helical" evidence="1">
    <location>
        <begin position="31"/>
        <end position="52"/>
    </location>
</feature>
<feature type="transmembrane region" description="Helical" evidence="1">
    <location>
        <begin position="58"/>
        <end position="78"/>
    </location>
</feature>
<sequence length="87" mass="10423">MSEIGELKEEIEKIKERNRRVEKDKEWETSFVRRLTITFLTYIIVLIYFLIIKVDRPFISALVPPLAYLVSTVTFGFLKSKWLSNRR</sequence>
<reference evidence="2 3" key="1">
    <citation type="journal article" date="2016" name="Nat. Commun.">
        <title>Thousands of microbial genomes shed light on interconnected biogeochemical processes in an aquifer system.</title>
        <authorList>
            <person name="Anantharaman K."/>
            <person name="Brown C.T."/>
            <person name="Hug L.A."/>
            <person name="Sharon I."/>
            <person name="Castelle C.J."/>
            <person name="Probst A.J."/>
            <person name="Thomas B.C."/>
            <person name="Singh A."/>
            <person name="Wilkins M.J."/>
            <person name="Karaoz U."/>
            <person name="Brodie E.L."/>
            <person name="Williams K.H."/>
            <person name="Hubbard S.S."/>
            <person name="Banfield J.F."/>
        </authorList>
    </citation>
    <scope>NUCLEOTIDE SEQUENCE [LARGE SCALE GENOMIC DNA]</scope>
</reference>